<dbReference type="NCBIfam" id="TIGR03317">
    <property type="entry name" value="ygfZ_signature"/>
    <property type="match status" value="1"/>
</dbReference>
<dbReference type="Pfam" id="PF01571">
    <property type="entry name" value="GCV_T"/>
    <property type="match status" value="1"/>
</dbReference>
<comment type="caution">
    <text evidence="3">The sequence shown here is derived from an EMBL/GenBank/DDBJ whole genome shotgun (WGS) entry which is preliminary data.</text>
</comment>
<protein>
    <recommendedName>
        <fullName evidence="2">GCVT N-terminal domain-containing protein</fullName>
    </recommendedName>
</protein>
<sequence>MNSNWNDFLAKQGAQDNFEHFGDPAGELAASRSGTIVAPLTDQGVIRATGEETAGFLHNLLTNDINHIPADGARHAGMCTAKGRLIASFLIWREGGDYLLQLSADILPAIHKKLSMYVLRSKVKLLDASNERLLIGIAGPQAEALVSGLGAKPGVAMSSAAFDGGTAVRLDDRRFVLAVAAASAESVWNTLAAAAKPAGLAAWRLAEIAAGQPRVVAATQEAFVPQMINYEIPAVGGVSFHKGCYPGQEIVARTQYLGKVKRRMYRARLDAAFPPGTDVFTPEAGTQHCGALVSVAPSPEGGYECLLVVQSSGMEAGEVHVGTPDGPKASFLPLPYAIE</sequence>
<dbReference type="AlphaFoldDB" id="A0A497XEA0"/>
<proteinExistence type="predicted"/>
<dbReference type="EMBL" id="RCCI01000005">
    <property type="protein sequence ID" value="RLJ64996.1"/>
    <property type="molecule type" value="Genomic_DNA"/>
</dbReference>
<dbReference type="PIRSF" id="PIRSF006487">
    <property type="entry name" value="GcvT"/>
    <property type="match status" value="1"/>
</dbReference>
<dbReference type="RefSeq" id="WP_121241476.1">
    <property type="nucleotide sequence ID" value="NZ_BHVV01000006.1"/>
</dbReference>
<dbReference type="PANTHER" id="PTHR22602:SF0">
    <property type="entry name" value="TRANSFERASE CAF17, MITOCHONDRIAL-RELATED"/>
    <property type="match status" value="1"/>
</dbReference>
<dbReference type="InterPro" id="IPR017703">
    <property type="entry name" value="YgfZ/GCV_T_CS"/>
</dbReference>
<keyword evidence="1" id="KW-0809">Transit peptide</keyword>
<dbReference type="Proteomes" id="UP000268908">
    <property type="component" value="Unassembled WGS sequence"/>
</dbReference>
<feature type="domain" description="GCVT N-terminal" evidence="2">
    <location>
        <begin position="26"/>
        <end position="150"/>
    </location>
</feature>
<dbReference type="GO" id="GO:0016226">
    <property type="term" value="P:iron-sulfur cluster assembly"/>
    <property type="evidence" value="ECO:0007669"/>
    <property type="project" value="TreeGrafter"/>
</dbReference>
<keyword evidence="4" id="KW-1185">Reference proteome</keyword>
<dbReference type="SUPFAM" id="SSF101790">
    <property type="entry name" value="Aminomethyltransferase beta-barrel domain"/>
    <property type="match status" value="1"/>
</dbReference>
<evidence type="ECO:0000256" key="1">
    <source>
        <dbReference type="ARBA" id="ARBA00022946"/>
    </source>
</evidence>
<gene>
    <name evidence="3" type="ORF">DFR35_1652</name>
</gene>
<dbReference type="InterPro" id="IPR027266">
    <property type="entry name" value="TrmE/GcvT-like"/>
</dbReference>
<dbReference type="InterPro" id="IPR006222">
    <property type="entry name" value="GCVT_N"/>
</dbReference>
<name>A0A497XEA0_9PROT</name>
<accession>A0A497XEA0</accession>
<dbReference type="OrthoDB" id="9796287at2"/>
<evidence type="ECO:0000313" key="4">
    <source>
        <dbReference type="Proteomes" id="UP000268908"/>
    </source>
</evidence>
<organism evidence="3 4">
    <name type="scientific">Sulfurisoma sediminicola</name>
    <dbReference type="NCBI Taxonomy" id="1381557"/>
    <lineage>
        <taxon>Bacteria</taxon>
        <taxon>Pseudomonadati</taxon>
        <taxon>Pseudomonadota</taxon>
        <taxon>Betaproteobacteria</taxon>
        <taxon>Nitrosomonadales</taxon>
        <taxon>Sterolibacteriaceae</taxon>
        <taxon>Sulfurisoma</taxon>
    </lineage>
</organism>
<dbReference type="InterPro" id="IPR045179">
    <property type="entry name" value="YgfZ/GcvT"/>
</dbReference>
<evidence type="ECO:0000259" key="2">
    <source>
        <dbReference type="Pfam" id="PF01571"/>
    </source>
</evidence>
<dbReference type="PANTHER" id="PTHR22602">
    <property type="entry name" value="TRANSFERASE CAF17, MITOCHONDRIAL-RELATED"/>
    <property type="match status" value="1"/>
</dbReference>
<dbReference type="SUPFAM" id="SSF103025">
    <property type="entry name" value="Folate-binding domain"/>
    <property type="match status" value="1"/>
</dbReference>
<evidence type="ECO:0000313" key="3">
    <source>
        <dbReference type="EMBL" id="RLJ64996.1"/>
    </source>
</evidence>
<dbReference type="InterPro" id="IPR029043">
    <property type="entry name" value="GcvT/YgfZ_C"/>
</dbReference>
<dbReference type="Gene3D" id="3.30.1360.120">
    <property type="entry name" value="Probable tRNA modification gtpase trme, domain 1"/>
    <property type="match status" value="1"/>
</dbReference>
<reference evidence="3 4" key="1">
    <citation type="submission" date="2018-10" db="EMBL/GenBank/DDBJ databases">
        <title>Genomic Encyclopedia of Type Strains, Phase IV (KMG-IV): sequencing the most valuable type-strain genomes for metagenomic binning, comparative biology and taxonomic classification.</title>
        <authorList>
            <person name="Goeker M."/>
        </authorList>
    </citation>
    <scope>NUCLEOTIDE SEQUENCE [LARGE SCALE GENOMIC DNA]</scope>
    <source>
        <strain evidence="3 4">DSM 26916</strain>
    </source>
</reference>